<gene>
    <name evidence="2" type="ORF">POM88_032966</name>
</gene>
<dbReference type="EMBL" id="JAUIZM010000007">
    <property type="protein sequence ID" value="KAK1376773.1"/>
    <property type="molecule type" value="Genomic_DNA"/>
</dbReference>
<keyword evidence="3" id="KW-1185">Reference proteome</keyword>
<name>A0AAD8MLT1_9APIA</name>
<dbReference type="Gene3D" id="1.20.1280.50">
    <property type="match status" value="1"/>
</dbReference>
<accession>A0AAD8MLT1</accession>
<dbReference type="Pfam" id="PF00646">
    <property type="entry name" value="F-box"/>
    <property type="match status" value="1"/>
</dbReference>
<proteinExistence type="predicted"/>
<dbReference type="Pfam" id="PF07734">
    <property type="entry name" value="FBA_1"/>
    <property type="match status" value="1"/>
</dbReference>
<dbReference type="InterPro" id="IPR036047">
    <property type="entry name" value="F-box-like_dom_sf"/>
</dbReference>
<dbReference type="PANTHER" id="PTHR31672">
    <property type="entry name" value="BNACNNG10540D PROTEIN"/>
    <property type="match status" value="1"/>
</dbReference>
<dbReference type="SUPFAM" id="SSF81383">
    <property type="entry name" value="F-box domain"/>
    <property type="match status" value="1"/>
</dbReference>
<evidence type="ECO:0000259" key="1">
    <source>
        <dbReference type="SMART" id="SM00256"/>
    </source>
</evidence>
<organism evidence="2 3">
    <name type="scientific">Heracleum sosnowskyi</name>
    <dbReference type="NCBI Taxonomy" id="360622"/>
    <lineage>
        <taxon>Eukaryota</taxon>
        <taxon>Viridiplantae</taxon>
        <taxon>Streptophyta</taxon>
        <taxon>Embryophyta</taxon>
        <taxon>Tracheophyta</taxon>
        <taxon>Spermatophyta</taxon>
        <taxon>Magnoliopsida</taxon>
        <taxon>eudicotyledons</taxon>
        <taxon>Gunneridae</taxon>
        <taxon>Pentapetalae</taxon>
        <taxon>asterids</taxon>
        <taxon>campanulids</taxon>
        <taxon>Apiales</taxon>
        <taxon>Apiaceae</taxon>
        <taxon>Apioideae</taxon>
        <taxon>apioid superclade</taxon>
        <taxon>Tordylieae</taxon>
        <taxon>Tordyliinae</taxon>
        <taxon>Heracleum</taxon>
    </lineage>
</organism>
<dbReference type="InterPro" id="IPR001810">
    <property type="entry name" value="F-box_dom"/>
</dbReference>
<dbReference type="SMART" id="SM00256">
    <property type="entry name" value="FBOX"/>
    <property type="match status" value="1"/>
</dbReference>
<sequence>MSSEVMKAAEEFDFSEELLIEIMKRLPIKYILRCRSVQKSWYRLLRSPYFISIHSRYQYSLNRYILCHNRHYNYFFLCFDDKEHYRLRFPEEMDDGFRHMGGGNVESVYDTCNGLICLSYNRMLEKVFLWNPALRVFNVLPDSPIPDPVPVRIIRPDSTSQKKNKKNKKIIPRDYLIPPHDPTTLGLAFGYLAKTNDYKIIKYEECSFEVSVYVYTLSTDSWKTVKKLGRCPCYKLSNSVFVNGVAYWVASMDNSRESEKAIVCFDMEKDTIREILLPPPYSKNNVGSDVLVQKSNFGELLSLFYFDRSTYILHIWVLENAGEPNEAWTKKKSLNFKPTWWPMGFRNNSEIVLKDCRKFLSYDYEKNEAGDIFYDDSMYPFCQDVNRFEETLVLLDVNRQA</sequence>
<dbReference type="AlphaFoldDB" id="A0AAD8MLT1"/>
<dbReference type="Proteomes" id="UP001237642">
    <property type="component" value="Unassembled WGS sequence"/>
</dbReference>
<reference evidence="2" key="2">
    <citation type="submission" date="2023-05" db="EMBL/GenBank/DDBJ databases">
        <authorList>
            <person name="Schelkunov M.I."/>
        </authorList>
    </citation>
    <scope>NUCLEOTIDE SEQUENCE</scope>
    <source>
        <strain evidence="2">Hsosn_3</strain>
        <tissue evidence="2">Leaf</tissue>
    </source>
</reference>
<dbReference type="PANTHER" id="PTHR31672:SF10">
    <property type="entry name" value="F-BOX DOMAIN-CONTAINING PROTEIN"/>
    <property type="match status" value="1"/>
</dbReference>
<dbReference type="SUPFAM" id="SSF50965">
    <property type="entry name" value="Galactose oxidase, central domain"/>
    <property type="match status" value="1"/>
</dbReference>
<dbReference type="InterPro" id="IPR017451">
    <property type="entry name" value="F-box-assoc_interact_dom"/>
</dbReference>
<comment type="caution">
    <text evidence="2">The sequence shown here is derived from an EMBL/GenBank/DDBJ whole genome shotgun (WGS) entry which is preliminary data.</text>
</comment>
<evidence type="ECO:0000313" key="2">
    <source>
        <dbReference type="EMBL" id="KAK1376773.1"/>
    </source>
</evidence>
<protein>
    <recommendedName>
        <fullName evidence="1">F-box domain-containing protein</fullName>
    </recommendedName>
</protein>
<feature type="domain" description="F-box" evidence="1">
    <location>
        <begin position="14"/>
        <end position="54"/>
    </location>
</feature>
<dbReference type="InterPro" id="IPR050796">
    <property type="entry name" value="SCF_F-box_component"/>
</dbReference>
<reference evidence="2" key="1">
    <citation type="submission" date="2023-02" db="EMBL/GenBank/DDBJ databases">
        <title>Genome of toxic invasive species Heracleum sosnowskyi carries increased number of genes despite the absence of recent whole-genome duplications.</title>
        <authorList>
            <person name="Schelkunov M."/>
            <person name="Shtratnikova V."/>
            <person name="Makarenko M."/>
            <person name="Klepikova A."/>
            <person name="Omelchenko D."/>
            <person name="Novikova G."/>
            <person name="Obukhova E."/>
            <person name="Bogdanov V."/>
            <person name="Penin A."/>
            <person name="Logacheva M."/>
        </authorList>
    </citation>
    <scope>NUCLEOTIDE SEQUENCE</scope>
    <source>
        <strain evidence="2">Hsosn_3</strain>
        <tissue evidence="2">Leaf</tissue>
    </source>
</reference>
<dbReference type="InterPro" id="IPR006527">
    <property type="entry name" value="F-box-assoc_dom_typ1"/>
</dbReference>
<dbReference type="InterPro" id="IPR011043">
    <property type="entry name" value="Gal_Oxase/kelch_b-propeller"/>
</dbReference>
<evidence type="ECO:0000313" key="3">
    <source>
        <dbReference type="Proteomes" id="UP001237642"/>
    </source>
</evidence>
<dbReference type="NCBIfam" id="TIGR01640">
    <property type="entry name" value="F_box_assoc_1"/>
    <property type="match status" value="1"/>
</dbReference>